<feature type="domain" description="DUF6273" evidence="1">
    <location>
        <begin position="52"/>
        <end position="215"/>
    </location>
</feature>
<comment type="caution">
    <text evidence="2">The sequence shown here is derived from an EMBL/GenBank/DDBJ whole genome shotgun (WGS) entry which is preliminary data.</text>
</comment>
<protein>
    <recommendedName>
        <fullName evidence="1">DUF6273 domain-containing protein</fullName>
    </recommendedName>
</protein>
<dbReference type="InterPro" id="IPR046240">
    <property type="entry name" value="DUF6273"/>
</dbReference>
<organism evidence="2 3">
    <name type="scientific">Pseudolactococcus chungangensis</name>
    <dbReference type="NCBI Taxonomy" id="451457"/>
    <lineage>
        <taxon>Bacteria</taxon>
        <taxon>Bacillati</taxon>
        <taxon>Bacillota</taxon>
        <taxon>Bacilli</taxon>
        <taxon>Lactobacillales</taxon>
        <taxon>Streptococcaceae</taxon>
        <taxon>Pseudolactococcus</taxon>
    </lineage>
</organism>
<dbReference type="AlphaFoldDB" id="A0A847J356"/>
<gene>
    <name evidence="2" type="ORF">GX453_02820</name>
</gene>
<evidence type="ECO:0000259" key="1">
    <source>
        <dbReference type="Pfam" id="PF19789"/>
    </source>
</evidence>
<sequence length="347" mass="40211">MFQLPKIFPAKQPQTLKDLAYDSDKRLGYTVYIPENGKLEPYLVLTKNYYKQGNVLLMRKYLVEAAMPHNETHTSSYYAKSIPDRFMSELFIHEFPERLSSQISDTSINIIAEDSVMFRHNSEKINRKIFTLLEKELDDDDDMVVSDEEKLNYFKDDKFSRAIATLKNNQSALWWLRGVDLYHRPNYTAAVSVYGYVSYPEVMSPNYLRPSFCLPPNTKIAKETIKGQEIYVLKAFQDLKLPKANILVEDIGLTGHELEKYYIKHNYLGIEVELKNPQYGGVLSDNLTVAKGESVQLRALTFSDGQFDGWYLDEQLISREKELTYQVLQNQTLVAKFSAIEEVDNEK</sequence>
<evidence type="ECO:0000313" key="2">
    <source>
        <dbReference type="EMBL" id="NLH34951.1"/>
    </source>
</evidence>
<reference evidence="2 3" key="1">
    <citation type="journal article" date="2020" name="Biotechnol. Biofuels">
        <title>New insights from the biogas microbiome by comprehensive genome-resolved metagenomics of nearly 1600 species originating from multiple anaerobic digesters.</title>
        <authorList>
            <person name="Campanaro S."/>
            <person name="Treu L."/>
            <person name="Rodriguez-R L.M."/>
            <person name="Kovalovszki A."/>
            <person name="Ziels R.M."/>
            <person name="Maus I."/>
            <person name="Zhu X."/>
            <person name="Kougias P.G."/>
            <person name="Basile A."/>
            <person name="Luo G."/>
            <person name="Schluter A."/>
            <person name="Konstantinidis K.T."/>
            <person name="Angelidaki I."/>
        </authorList>
    </citation>
    <scope>NUCLEOTIDE SEQUENCE [LARGE SCALE GENOMIC DNA]</scope>
    <source>
        <strain evidence="2">AS27yjCOA_61</strain>
    </source>
</reference>
<dbReference type="Proteomes" id="UP000559962">
    <property type="component" value="Unassembled WGS sequence"/>
</dbReference>
<proteinExistence type="predicted"/>
<dbReference type="EMBL" id="JAAYVO010000035">
    <property type="protein sequence ID" value="NLH34951.1"/>
    <property type="molecule type" value="Genomic_DNA"/>
</dbReference>
<accession>A0A847J356</accession>
<dbReference type="Pfam" id="PF19789">
    <property type="entry name" value="DUF6273"/>
    <property type="match status" value="1"/>
</dbReference>
<name>A0A847J356_9LACT</name>
<evidence type="ECO:0000313" key="3">
    <source>
        <dbReference type="Proteomes" id="UP000559962"/>
    </source>
</evidence>